<sequence length="80" mass="8583">MNHLLFLRGLRTICLRLQSHDKGSSADLQGLAVGSHGSCIALQSSYVGSSLHSAPLSQPPLEVLRRSSVLRGQLPRGRPP</sequence>
<gene>
    <name evidence="1" type="ORF">CRENBAI_007541</name>
</gene>
<protein>
    <submittedName>
        <fullName evidence="1">Uncharacterized protein</fullName>
    </submittedName>
</protein>
<name>A0AAV9RMX1_9TELE</name>
<reference evidence="1 2" key="1">
    <citation type="submission" date="2021-06" db="EMBL/GenBank/DDBJ databases">
        <authorList>
            <person name="Palmer J.M."/>
        </authorList>
    </citation>
    <scope>NUCLEOTIDE SEQUENCE [LARGE SCALE GENOMIC DNA]</scope>
    <source>
        <strain evidence="1 2">MEX-2019</strain>
        <tissue evidence="1">Muscle</tissue>
    </source>
</reference>
<dbReference type="AlphaFoldDB" id="A0AAV9RMX1"/>
<comment type="caution">
    <text evidence="1">The sequence shown here is derived from an EMBL/GenBank/DDBJ whole genome shotgun (WGS) entry which is preliminary data.</text>
</comment>
<dbReference type="EMBL" id="JAHHUM010001602">
    <property type="protein sequence ID" value="KAK5610292.1"/>
    <property type="molecule type" value="Genomic_DNA"/>
</dbReference>
<feature type="non-terminal residue" evidence="1">
    <location>
        <position position="80"/>
    </location>
</feature>
<accession>A0AAV9RMX1</accession>
<organism evidence="1 2">
    <name type="scientific">Crenichthys baileyi</name>
    <name type="common">White River springfish</name>
    <dbReference type="NCBI Taxonomy" id="28760"/>
    <lineage>
        <taxon>Eukaryota</taxon>
        <taxon>Metazoa</taxon>
        <taxon>Chordata</taxon>
        <taxon>Craniata</taxon>
        <taxon>Vertebrata</taxon>
        <taxon>Euteleostomi</taxon>
        <taxon>Actinopterygii</taxon>
        <taxon>Neopterygii</taxon>
        <taxon>Teleostei</taxon>
        <taxon>Neoteleostei</taxon>
        <taxon>Acanthomorphata</taxon>
        <taxon>Ovalentaria</taxon>
        <taxon>Atherinomorphae</taxon>
        <taxon>Cyprinodontiformes</taxon>
        <taxon>Goodeidae</taxon>
        <taxon>Crenichthys</taxon>
    </lineage>
</organism>
<evidence type="ECO:0000313" key="2">
    <source>
        <dbReference type="Proteomes" id="UP001311232"/>
    </source>
</evidence>
<evidence type="ECO:0000313" key="1">
    <source>
        <dbReference type="EMBL" id="KAK5610292.1"/>
    </source>
</evidence>
<dbReference type="Proteomes" id="UP001311232">
    <property type="component" value="Unassembled WGS sequence"/>
</dbReference>
<proteinExistence type="predicted"/>
<keyword evidence="2" id="KW-1185">Reference proteome</keyword>